<evidence type="ECO:0000313" key="3">
    <source>
        <dbReference type="Proteomes" id="UP000464957"/>
    </source>
</evidence>
<feature type="transmembrane region" description="Helical" evidence="1">
    <location>
        <begin position="12"/>
        <end position="33"/>
    </location>
</feature>
<sequence>MGKFQKMSDFIAGIVGVFVVLFMAIVGLVWSIIEFIIGVLVLLGAVVVGIIATVLGAAIATIAWPFVEARKAYKEHRRKKDD</sequence>
<accession>A0A6B9SVH6</accession>
<feature type="transmembrane region" description="Helical" evidence="1">
    <location>
        <begin position="39"/>
        <end position="67"/>
    </location>
</feature>
<keyword evidence="1" id="KW-0812">Transmembrane</keyword>
<name>A0A6B9SVH6_9CAUD</name>
<proteinExistence type="predicted"/>
<evidence type="ECO:0000256" key="1">
    <source>
        <dbReference type="SAM" id="Phobius"/>
    </source>
</evidence>
<dbReference type="Proteomes" id="UP000464957">
    <property type="component" value="Segment"/>
</dbReference>
<evidence type="ECO:0000313" key="2">
    <source>
        <dbReference type="EMBL" id="QHJ74366.1"/>
    </source>
</evidence>
<keyword evidence="1" id="KW-0472">Membrane</keyword>
<gene>
    <name evidence="2" type="ORF">VH12019_00039</name>
</gene>
<keyword evidence="1" id="KW-1133">Transmembrane helix</keyword>
<organism evidence="2 3">
    <name type="scientific">Vibrio phage VH1_2019</name>
    <dbReference type="NCBI Taxonomy" id="2686307"/>
    <lineage>
        <taxon>Viruses</taxon>
        <taxon>Duplodnaviria</taxon>
        <taxon>Heunggongvirae</taxon>
        <taxon>Uroviricota</taxon>
        <taxon>Caudoviricetes</taxon>
        <taxon>Pantevenvirales</taxon>
        <taxon>Straboviridae</taxon>
        <taxon>Schizotequatrovirus</taxon>
        <taxon>Schizotequatrovirus KVP40</taxon>
    </lineage>
</organism>
<dbReference type="EMBL" id="MN794232">
    <property type="protein sequence ID" value="QHJ74366.1"/>
    <property type="molecule type" value="Genomic_DNA"/>
</dbReference>
<reference evidence="2 3" key="1">
    <citation type="submission" date="2019-12" db="EMBL/GenBank/DDBJ databases">
        <authorList>
            <person name="Harris M."/>
            <person name="Ho T.C."/>
            <person name="Fruchtman H."/>
            <person name="Garin M."/>
            <person name="Kubatin V."/>
            <person name="Lu T."/>
            <person name="Xue L."/>
            <person name="Marr M.T."/>
        </authorList>
    </citation>
    <scope>NUCLEOTIDE SEQUENCE [LARGE SCALE GENOMIC DNA]</scope>
</reference>
<protein>
    <submittedName>
        <fullName evidence="2">Uncharacterized protein</fullName>
    </submittedName>
</protein>